<sequence length="742" mass="85787">MQKKSKESESVKVCIRCRPLSTGEMNAGHTVVVEIKNTGEIFVKRPFTDEPPKQFTFDAAFDWNNSQQQIYENTSAQIISNVLEGYNGTIFAYGQTGTGKTHTMAGVEDDHKQRGIIPRAFEDVFKGVQSDSVKTQFLIRASYLEIYNEECRDLLSKNPKKKLDLHEKPDSGVYVKDLSYFAVKDVSEIREVMNIGQKNRSVRETMMNAASSRSHSLFTITVERSEIGADGKPHIRVGKLNMVDLAGSERLSKTGAVGDGAKEAAKINLSLSTLCHVISALTDPKATYIPYRESKLTRLLQDSLGGNTKTVMIANVGPADYNYDETLNTLRYASRAKNIQNKPRINEDPKDALLREYQDEVQKLRQQLAAIQSGADPSELMKKHGIIGKQVIEVEKQIFIEDKEKMREFEDKLQQEKNDIRKKAEEEKQLIIQQKNLREEEKQKLLEELQKREQEQEKAKSKQQKLIQKLKKMEEKMIAGSQVMEVAKKQQKELMKTKKILEKERQQEEDLQRQLKEKEKGRMQIIKKFNNLQEELEFTNQKMENLWKEYQELTHEHNNIRDDFDRERNDMYDTIYELSNQLKLKNLIIENFIPPEDYKKIEKITEWNDDINDWVIRKPDFKETKAGSKRPQSAVGMKRPTSEYSRIAKGLGDLNPRYKFDNILQLDLDMPERTTEDYEGMPSSKVQQAIQAILNDDDNVNDNIPISTLINFNDQCLQDENEKKKATRLKSAKRPKSAKKKE</sequence>
<dbReference type="PANTHER" id="PTHR47969">
    <property type="entry name" value="CHROMOSOME-ASSOCIATED KINESIN KIF4A-RELATED"/>
    <property type="match status" value="1"/>
</dbReference>
<dbReference type="InterPro" id="IPR019821">
    <property type="entry name" value="Kinesin_motor_CS"/>
</dbReference>
<dbReference type="InterPro" id="IPR001752">
    <property type="entry name" value="Kinesin_motor_dom"/>
</dbReference>
<evidence type="ECO:0000256" key="4">
    <source>
        <dbReference type="ARBA" id="ARBA00022741"/>
    </source>
</evidence>
<evidence type="ECO:0000256" key="2">
    <source>
        <dbReference type="ARBA" id="ARBA00022490"/>
    </source>
</evidence>
<dbReference type="OrthoDB" id="3176171at2759"/>
<dbReference type="GO" id="GO:0008017">
    <property type="term" value="F:microtubule binding"/>
    <property type="evidence" value="ECO:0007669"/>
    <property type="project" value="InterPro"/>
</dbReference>
<keyword evidence="5 9" id="KW-0067">ATP-binding</keyword>
<dbReference type="GO" id="GO:0005874">
    <property type="term" value="C:microtubule"/>
    <property type="evidence" value="ECO:0007669"/>
    <property type="project" value="UniProtKB-KW"/>
</dbReference>
<dbReference type="InterPro" id="IPR027417">
    <property type="entry name" value="P-loop_NTPase"/>
</dbReference>
<comment type="similarity">
    <text evidence="9 10">Belongs to the TRAFAC class myosin-kinesin ATPase superfamily. Kinesin family.</text>
</comment>
<dbReference type="GO" id="GO:0005524">
    <property type="term" value="F:ATP binding"/>
    <property type="evidence" value="ECO:0007669"/>
    <property type="project" value="UniProtKB-UniRule"/>
</dbReference>
<accession>A0A077ZPU5</accession>
<evidence type="ECO:0000256" key="8">
    <source>
        <dbReference type="ARBA" id="ARBA00023212"/>
    </source>
</evidence>
<keyword evidence="15" id="KW-1185">Reference proteome</keyword>
<keyword evidence="7 9" id="KW-0505">Motor protein</keyword>
<evidence type="ECO:0000256" key="12">
    <source>
        <dbReference type="SAM" id="MobiDB-lite"/>
    </source>
</evidence>
<evidence type="ECO:0000256" key="1">
    <source>
        <dbReference type="ARBA" id="ARBA00004245"/>
    </source>
</evidence>
<organism evidence="14 15">
    <name type="scientific">Stylonychia lemnae</name>
    <name type="common">Ciliate</name>
    <dbReference type="NCBI Taxonomy" id="5949"/>
    <lineage>
        <taxon>Eukaryota</taxon>
        <taxon>Sar</taxon>
        <taxon>Alveolata</taxon>
        <taxon>Ciliophora</taxon>
        <taxon>Intramacronucleata</taxon>
        <taxon>Spirotrichea</taxon>
        <taxon>Stichotrichia</taxon>
        <taxon>Sporadotrichida</taxon>
        <taxon>Oxytrichidae</taxon>
        <taxon>Stylonychinae</taxon>
        <taxon>Stylonychia</taxon>
    </lineage>
</organism>
<dbReference type="PANTHER" id="PTHR47969:SF21">
    <property type="entry name" value="KINESIN-LIKE PROTEIN"/>
    <property type="match status" value="1"/>
</dbReference>
<evidence type="ECO:0000256" key="11">
    <source>
        <dbReference type="SAM" id="Coils"/>
    </source>
</evidence>
<dbReference type="GO" id="GO:0007018">
    <property type="term" value="P:microtubule-based movement"/>
    <property type="evidence" value="ECO:0007669"/>
    <property type="project" value="InterPro"/>
</dbReference>
<evidence type="ECO:0000256" key="9">
    <source>
        <dbReference type="PROSITE-ProRule" id="PRU00283"/>
    </source>
</evidence>
<evidence type="ECO:0000259" key="13">
    <source>
        <dbReference type="PROSITE" id="PS50067"/>
    </source>
</evidence>
<keyword evidence="8" id="KW-0206">Cytoskeleton</keyword>
<evidence type="ECO:0000256" key="7">
    <source>
        <dbReference type="ARBA" id="ARBA00023175"/>
    </source>
</evidence>
<dbReference type="Pfam" id="PF00225">
    <property type="entry name" value="Kinesin"/>
    <property type="match status" value="1"/>
</dbReference>
<dbReference type="GO" id="GO:0003777">
    <property type="term" value="F:microtubule motor activity"/>
    <property type="evidence" value="ECO:0007669"/>
    <property type="project" value="InterPro"/>
</dbReference>
<evidence type="ECO:0000256" key="10">
    <source>
        <dbReference type="RuleBase" id="RU000394"/>
    </source>
</evidence>
<evidence type="ECO:0000256" key="6">
    <source>
        <dbReference type="ARBA" id="ARBA00023054"/>
    </source>
</evidence>
<dbReference type="InterPro" id="IPR036961">
    <property type="entry name" value="Kinesin_motor_dom_sf"/>
</dbReference>
<keyword evidence="6 11" id="KW-0175">Coiled coil</keyword>
<dbReference type="PROSITE" id="PS50067">
    <property type="entry name" value="KINESIN_MOTOR_2"/>
    <property type="match status" value="1"/>
</dbReference>
<keyword evidence="3 10" id="KW-0493">Microtubule</keyword>
<feature type="compositionally biased region" description="Basic residues" evidence="12">
    <location>
        <begin position="725"/>
        <end position="742"/>
    </location>
</feature>
<dbReference type="SUPFAM" id="SSF52540">
    <property type="entry name" value="P-loop containing nucleoside triphosphate hydrolases"/>
    <property type="match status" value="1"/>
</dbReference>
<feature type="region of interest" description="Disordered" evidence="12">
    <location>
        <begin position="721"/>
        <end position="742"/>
    </location>
</feature>
<proteinExistence type="inferred from homology"/>
<evidence type="ECO:0000256" key="5">
    <source>
        <dbReference type="ARBA" id="ARBA00022840"/>
    </source>
</evidence>
<dbReference type="PRINTS" id="PR00380">
    <property type="entry name" value="KINESINHEAVY"/>
</dbReference>
<reference evidence="14 15" key="1">
    <citation type="submission" date="2014-06" db="EMBL/GenBank/DDBJ databases">
        <authorList>
            <person name="Swart Estienne"/>
        </authorList>
    </citation>
    <scope>NUCLEOTIDE SEQUENCE [LARGE SCALE GENOMIC DNA]</scope>
    <source>
        <strain evidence="14 15">130c</strain>
    </source>
</reference>
<feature type="binding site" evidence="9">
    <location>
        <begin position="94"/>
        <end position="101"/>
    </location>
    <ligand>
        <name>ATP</name>
        <dbReference type="ChEBI" id="CHEBI:30616"/>
    </ligand>
</feature>
<gene>
    <name evidence="14" type="primary">Contig12351.g13182</name>
    <name evidence="14" type="ORF">STYLEM_869</name>
</gene>
<evidence type="ECO:0000256" key="3">
    <source>
        <dbReference type="ARBA" id="ARBA00022701"/>
    </source>
</evidence>
<dbReference type="SMART" id="SM00129">
    <property type="entry name" value="KISc"/>
    <property type="match status" value="1"/>
</dbReference>
<dbReference type="InParanoid" id="A0A077ZPU5"/>
<evidence type="ECO:0000313" key="14">
    <source>
        <dbReference type="EMBL" id="CDW71918.1"/>
    </source>
</evidence>
<dbReference type="OMA" id="LESKMLC"/>
<dbReference type="InterPro" id="IPR027640">
    <property type="entry name" value="Kinesin-like_fam"/>
</dbReference>
<evidence type="ECO:0000313" key="15">
    <source>
        <dbReference type="Proteomes" id="UP000039865"/>
    </source>
</evidence>
<dbReference type="EMBL" id="CCKQ01000819">
    <property type="protein sequence ID" value="CDW71918.1"/>
    <property type="molecule type" value="Genomic_DNA"/>
</dbReference>
<dbReference type="Proteomes" id="UP000039865">
    <property type="component" value="Unassembled WGS sequence"/>
</dbReference>
<dbReference type="PROSITE" id="PS00411">
    <property type="entry name" value="KINESIN_MOTOR_1"/>
    <property type="match status" value="1"/>
</dbReference>
<feature type="coiled-coil region" evidence="11">
    <location>
        <begin position="399"/>
        <end position="570"/>
    </location>
</feature>
<keyword evidence="4 9" id="KW-0547">Nucleotide-binding</keyword>
<keyword evidence="2" id="KW-0963">Cytoplasm</keyword>
<comment type="subcellular location">
    <subcellularLocation>
        <location evidence="1">Cytoplasm</location>
        <location evidence="1">Cytoskeleton</location>
    </subcellularLocation>
</comment>
<feature type="domain" description="Kinesin motor" evidence="13">
    <location>
        <begin position="10"/>
        <end position="339"/>
    </location>
</feature>
<protein>
    <recommendedName>
        <fullName evidence="10">Kinesin-like protein</fullName>
    </recommendedName>
</protein>
<name>A0A077ZPU5_STYLE</name>
<dbReference type="Gene3D" id="3.40.850.10">
    <property type="entry name" value="Kinesin motor domain"/>
    <property type="match status" value="1"/>
</dbReference>
<dbReference type="AlphaFoldDB" id="A0A077ZPU5"/>
<dbReference type="FunFam" id="3.40.850.10:FF:000029">
    <property type="entry name" value="Kinesin-like protein KIF17"/>
    <property type="match status" value="1"/>
</dbReference>